<evidence type="ECO:0000313" key="2">
    <source>
        <dbReference type="EMBL" id="SDE27183.1"/>
    </source>
</evidence>
<keyword evidence="1" id="KW-0472">Membrane</keyword>
<proteinExistence type="predicted"/>
<dbReference type="Proteomes" id="UP000199109">
    <property type="component" value="Unassembled WGS sequence"/>
</dbReference>
<sequence>MKKVLKILIKCIGILFVLSTVTFAILYAIYNKPLPQGKSGIAADSFARKMLKALNYEAYKDTRYVEWSFKEGKHRYKWDKQLGVARVEWDDYRVVLNLANPAKSSVFENDIQVTENSRTELIKTAVSNFNNDSFWLVAPFKVFDSGTERSLVTLEDGSDGLLITYTSGGTTPGDSYLWKLGKNRIPESFQMWVEIIPIGGLEATWGDWQVMESGVFLPICHKLGPMDFKMEDVKAYN</sequence>
<gene>
    <name evidence="2" type="ORF">SAMN05421636_104183</name>
</gene>
<evidence type="ECO:0000256" key="1">
    <source>
        <dbReference type="SAM" id="Phobius"/>
    </source>
</evidence>
<dbReference type="EMBL" id="FNAO01000004">
    <property type="protein sequence ID" value="SDE27183.1"/>
    <property type="molecule type" value="Genomic_DNA"/>
</dbReference>
<dbReference type="OrthoDB" id="933657at2"/>
<feature type="transmembrane region" description="Helical" evidence="1">
    <location>
        <begin position="7"/>
        <end position="30"/>
    </location>
</feature>
<evidence type="ECO:0000313" key="3">
    <source>
        <dbReference type="Proteomes" id="UP000199109"/>
    </source>
</evidence>
<name>A0A1G7BJL5_9FLAO</name>
<keyword evidence="1" id="KW-0812">Transmembrane</keyword>
<protein>
    <submittedName>
        <fullName evidence="2">Uncharacterized protein</fullName>
    </submittedName>
</protein>
<keyword evidence="1" id="KW-1133">Transmembrane helix</keyword>
<reference evidence="2 3" key="1">
    <citation type="submission" date="2016-10" db="EMBL/GenBank/DDBJ databases">
        <authorList>
            <person name="de Groot N.N."/>
        </authorList>
    </citation>
    <scope>NUCLEOTIDE SEQUENCE [LARGE SCALE GENOMIC DNA]</scope>
    <source>
        <strain evidence="2 3">DSM 23421</strain>
    </source>
</reference>
<dbReference type="AlphaFoldDB" id="A0A1G7BJL5"/>
<accession>A0A1G7BJL5</accession>
<dbReference type="STRING" id="641691.SAMN05421636_104183"/>
<organism evidence="2 3">
    <name type="scientific">Pricia antarctica</name>
    <dbReference type="NCBI Taxonomy" id="641691"/>
    <lineage>
        <taxon>Bacteria</taxon>
        <taxon>Pseudomonadati</taxon>
        <taxon>Bacteroidota</taxon>
        <taxon>Flavobacteriia</taxon>
        <taxon>Flavobacteriales</taxon>
        <taxon>Flavobacteriaceae</taxon>
        <taxon>Pricia</taxon>
    </lineage>
</organism>
<keyword evidence="3" id="KW-1185">Reference proteome</keyword>